<keyword evidence="6" id="KW-1185">Reference proteome</keyword>
<evidence type="ECO:0000313" key="5">
    <source>
        <dbReference type="EMBL" id="WWD82738.1"/>
    </source>
</evidence>
<dbReference type="PROSITE" id="PS01117">
    <property type="entry name" value="HTH_MARR_1"/>
    <property type="match status" value="1"/>
</dbReference>
<name>A0ABZ2ET93_9FIRM</name>
<dbReference type="Gene3D" id="1.10.10.10">
    <property type="entry name" value="Winged helix-like DNA-binding domain superfamily/Winged helix DNA-binding domain"/>
    <property type="match status" value="1"/>
</dbReference>
<reference evidence="5 6" key="1">
    <citation type="journal article" date="2023" name="PLoS ONE">
        <title>Genome-based metabolic and phylogenomic analysis of three Terrisporobacter species.</title>
        <authorList>
            <person name="Boer T."/>
            <person name="Bengelsdorf F.R."/>
            <person name="Bomeke M."/>
            <person name="Daniel R."/>
            <person name="Poehlein A."/>
        </authorList>
    </citation>
    <scope>NUCLEOTIDE SEQUENCE [LARGE SCALE GENOMIC DNA]</scope>
    <source>
        <strain evidence="5 6">DSM 1288</strain>
    </source>
</reference>
<evidence type="ECO:0000313" key="6">
    <source>
        <dbReference type="Proteomes" id="UP001348492"/>
    </source>
</evidence>
<dbReference type="Pfam" id="PF01047">
    <property type="entry name" value="MarR"/>
    <property type="match status" value="1"/>
</dbReference>
<organism evidence="5 6">
    <name type="scientific">Terrisporobacter glycolicus ATCC 14880 = DSM 1288</name>
    <dbReference type="NCBI Taxonomy" id="1121315"/>
    <lineage>
        <taxon>Bacteria</taxon>
        <taxon>Bacillati</taxon>
        <taxon>Bacillota</taxon>
        <taxon>Clostridia</taxon>
        <taxon>Peptostreptococcales</taxon>
        <taxon>Peptostreptococcaceae</taxon>
        <taxon>Terrisporobacter</taxon>
    </lineage>
</organism>
<dbReference type="InterPro" id="IPR000835">
    <property type="entry name" value="HTH_MarR-typ"/>
</dbReference>
<dbReference type="InterPro" id="IPR036390">
    <property type="entry name" value="WH_DNA-bd_sf"/>
</dbReference>
<dbReference type="RefSeq" id="WP_018589190.1">
    <property type="nucleotide sequence ID" value="NZ_CP117523.1"/>
</dbReference>
<evidence type="ECO:0000256" key="3">
    <source>
        <dbReference type="ARBA" id="ARBA00023163"/>
    </source>
</evidence>
<proteinExistence type="predicted"/>
<dbReference type="InterPro" id="IPR036388">
    <property type="entry name" value="WH-like_DNA-bd_sf"/>
</dbReference>
<dbReference type="EMBL" id="CP117523">
    <property type="protein sequence ID" value="WWD82738.1"/>
    <property type="molecule type" value="Genomic_DNA"/>
</dbReference>
<dbReference type="PANTHER" id="PTHR42756">
    <property type="entry name" value="TRANSCRIPTIONAL REGULATOR, MARR"/>
    <property type="match status" value="1"/>
</dbReference>
<sequence>MKHDSFEIAMLIKEIYASTIEIVNQNLKGSSLTHQQTMVIKLIAHKGKVTISELCKEMSLAKGTISGIVSRLESVDYVKKVKYDNDKRNTYVEFSDKGYQYAKSFRNEINKSFDKVFENFTDEEVKKTKKDLIELRNKLKGDNKNE</sequence>
<dbReference type="InterPro" id="IPR023187">
    <property type="entry name" value="Tscrpt_reg_MarR-type_CS"/>
</dbReference>
<feature type="domain" description="HTH marR-type" evidence="4">
    <location>
        <begin position="1"/>
        <end position="141"/>
    </location>
</feature>
<keyword evidence="1" id="KW-0805">Transcription regulation</keyword>
<keyword evidence="3" id="KW-0804">Transcription</keyword>
<gene>
    <name evidence="5" type="primary">farR</name>
    <name evidence="5" type="ORF">TEGL_11320</name>
</gene>
<protein>
    <submittedName>
        <fullName evidence="5">HTH-type transcriptional regulator FarR</fullName>
    </submittedName>
</protein>
<dbReference type="PANTHER" id="PTHR42756:SF1">
    <property type="entry name" value="TRANSCRIPTIONAL REPRESSOR OF EMRAB OPERON"/>
    <property type="match status" value="1"/>
</dbReference>
<evidence type="ECO:0000259" key="4">
    <source>
        <dbReference type="PROSITE" id="PS50995"/>
    </source>
</evidence>
<evidence type="ECO:0000256" key="1">
    <source>
        <dbReference type="ARBA" id="ARBA00023015"/>
    </source>
</evidence>
<dbReference type="SUPFAM" id="SSF46785">
    <property type="entry name" value="Winged helix' DNA-binding domain"/>
    <property type="match status" value="1"/>
</dbReference>
<accession>A0ABZ2ET93</accession>
<dbReference type="Proteomes" id="UP001348492">
    <property type="component" value="Chromosome"/>
</dbReference>
<keyword evidence="2" id="KW-0238">DNA-binding</keyword>
<dbReference type="PRINTS" id="PR00598">
    <property type="entry name" value="HTHMARR"/>
</dbReference>
<dbReference type="SMART" id="SM00347">
    <property type="entry name" value="HTH_MARR"/>
    <property type="match status" value="1"/>
</dbReference>
<dbReference type="PROSITE" id="PS50995">
    <property type="entry name" value="HTH_MARR_2"/>
    <property type="match status" value="1"/>
</dbReference>
<evidence type="ECO:0000256" key="2">
    <source>
        <dbReference type="ARBA" id="ARBA00023125"/>
    </source>
</evidence>